<keyword evidence="3" id="KW-0808">Transferase</keyword>
<evidence type="ECO:0000256" key="1">
    <source>
        <dbReference type="SAM" id="MobiDB-lite"/>
    </source>
</evidence>
<evidence type="ECO:0000259" key="2">
    <source>
        <dbReference type="Pfam" id="PF00814"/>
    </source>
</evidence>
<evidence type="ECO:0000313" key="3">
    <source>
        <dbReference type="EMBL" id="RRI06320.1"/>
    </source>
</evidence>
<accession>A0A3P3G616</accession>
<dbReference type="PANTHER" id="PTHR11735">
    <property type="entry name" value="TRNA N6-ADENOSINE THREONYLCARBAMOYLTRANSFERASE"/>
    <property type="match status" value="1"/>
</dbReference>
<evidence type="ECO:0000313" key="4">
    <source>
        <dbReference type="Proteomes" id="UP000273786"/>
    </source>
</evidence>
<proteinExistence type="predicted"/>
<keyword evidence="4" id="KW-1185">Reference proteome</keyword>
<reference evidence="3 4" key="1">
    <citation type="submission" date="2018-11" db="EMBL/GenBank/DDBJ databases">
        <title>the genome of Mesorhizobium tamadayense DSM 28320.</title>
        <authorList>
            <person name="Gao J."/>
        </authorList>
    </citation>
    <scope>NUCLEOTIDE SEQUENCE [LARGE SCALE GENOMIC DNA]</scope>
    <source>
        <strain evidence="3 4">DSM 28320</strain>
    </source>
</reference>
<name>A0A3P3G616_9HYPH</name>
<dbReference type="InterPro" id="IPR043129">
    <property type="entry name" value="ATPase_NBD"/>
</dbReference>
<dbReference type="GO" id="GO:0016740">
    <property type="term" value="F:transferase activity"/>
    <property type="evidence" value="ECO:0007669"/>
    <property type="project" value="UniProtKB-KW"/>
</dbReference>
<dbReference type="AlphaFoldDB" id="A0A3P3G616"/>
<feature type="compositionally biased region" description="Basic and acidic residues" evidence="1">
    <location>
        <begin position="223"/>
        <end position="257"/>
    </location>
</feature>
<comment type="caution">
    <text evidence="3">The sequence shown here is derived from an EMBL/GenBank/DDBJ whole genome shotgun (WGS) entry which is preliminary data.</text>
</comment>
<protein>
    <submittedName>
        <fullName evidence="3">tRNA (Adenosine(37)-N6)-threonylcarbamoyltransferase complex dimerization subunit type 1 TsaB</fullName>
    </submittedName>
</protein>
<dbReference type="Gene3D" id="3.30.420.40">
    <property type="match status" value="2"/>
</dbReference>
<dbReference type="SUPFAM" id="SSF53067">
    <property type="entry name" value="Actin-like ATPase domain"/>
    <property type="match status" value="1"/>
</dbReference>
<feature type="region of interest" description="Disordered" evidence="1">
    <location>
        <begin position="216"/>
        <end position="257"/>
    </location>
</feature>
<organism evidence="3 4">
    <name type="scientific">Mesorhizobium tamadayense</name>
    <dbReference type="NCBI Taxonomy" id="425306"/>
    <lineage>
        <taxon>Bacteria</taxon>
        <taxon>Pseudomonadati</taxon>
        <taxon>Pseudomonadota</taxon>
        <taxon>Alphaproteobacteria</taxon>
        <taxon>Hyphomicrobiales</taxon>
        <taxon>Phyllobacteriaceae</taxon>
        <taxon>Mesorhizobium</taxon>
    </lineage>
</organism>
<dbReference type="Proteomes" id="UP000273786">
    <property type="component" value="Unassembled WGS sequence"/>
</dbReference>
<dbReference type="EMBL" id="RQXT01000003">
    <property type="protein sequence ID" value="RRI06320.1"/>
    <property type="molecule type" value="Genomic_DNA"/>
</dbReference>
<dbReference type="NCBIfam" id="TIGR03725">
    <property type="entry name" value="T6A_YeaZ"/>
    <property type="match status" value="1"/>
</dbReference>
<dbReference type="PANTHER" id="PTHR11735:SF11">
    <property type="entry name" value="TRNA THREONYLCARBAMOYLADENOSINE BIOSYNTHESIS PROTEIN TSAB"/>
    <property type="match status" value="1"/>
</dbReference>
<dbReference type="Pfam" id="PF00814">
    <property type="entry name" value="TsaD"/>
    <property type="match status" value="1"/>
</dbReference>
<gene>
    <name evidence="3" type="primary">tsaB</name>
    <name evidence="3" type="ORF">EH240_03340</name>
</gene>
<feature type="domain" description="Gcp-like" evidence="2">
    <location>
        <begin position="35"/>
        <end position="156"/>
    </location>
</feature>
<dbReference type="InterPro" id="IPR000905">
    <property type="entry name" value="Gcp-like_dom"/>
</dbReference>
<dbReference type="InterPro" id="IPR022496">
    <property type="entry name" value="T6A_TsaB"/>
</dbReference>
<dbReference type="GO" id="GO:0005829">
    <property type="term" value="C:cytosol"/>
    <property type="evidence" value="ECO:0007669"/>
    <property type="project" value="TreeGrafter"/>
</dbReference>
<sequence>MKLLAIDCAANLCAACVYDAGAGIELGRQVLDLGKGHAEHLMAVIETALKASGIGYQGLDAVAVSTGPGSFTGLRVGVSTARGLALALKVPAIGVTTLEALAAESAAAFPGRAVLAALDAGREELHAALFDKALVLTYGPAVTTLSEATGMAVDAKAVLAGTAAPMVAAAAGDGSDIGPVVATADIATYARLAAAKGAGERPKPLYLRGADAKPQAGFILPRQNHDPKKWEPVFGKDHGPKKQDHVSQRRGPGEKES</sequence>
<dbReference type="OrthoDB" id="9809995at2"/>
<dbReference type="GO" id="GO:0002949">
    <property type="term" value="P:tRNA threonylcarbamoyladenosine modification"/>
    <property type="evidence" value="ECO:0007669"/>
    <property type="project" value="InterPro"/>
</dbReference>